<keyword evidence="4" id="KW-1134">Transmembrane beta strand</keyword>
<dbReference type="PANTHER" id="PTHR33619">
    <property type="entry name" value="POLYSACCHARIDE EXPORT PROTEIN GFCE-RELATED"/>
    <property type="match status" value="1"/>
</dbReference>
<keyword evidence="19" id="KW-1185">Reference proteome</keyword>
<evidence type="ECO:0000259" key="16">
    <source>
        <dbReference type="Pfam" id="PF02563"/>
    </source>
</evidence>
<evidence type="ECO:0000256" key="14">
    <source>
        <dbReference type="ARBA" id="ARBA00023288"/>
    </source>
</evidence>
<accession>A0ABT3TFE8</accession>
<keyword evidence="5" id="KW-0762">Sugar transport</keyword>
<evidence type="ECO:0000256" key="11">
    <source>
        <dbReference type="ARBA" id="ARBA00023136"/>
    </source>
</evidence>
<keyword evidence="8" id="KW-0625">Polysaccharide transport</keyword>
<comment type="similarity">
    <text evidence="2">Belongs to the BexD/CtrA/VexA family.</text>
</comment>
<feature type="signal peptide" evidence="15">
    <location>
        <begin position="1"/>
        <end position="20"/>
    </location>
</feature>
<organism evidence="18 19">
    <name type="scientific">Candidatus Litorirhabdus singularis</name>
    <dbReference type="NCBI Taxonomy" id="2518993"/>
    <lineage>
        <taxon>Bacteria</taxon>
        <taxon>Pseudomonadati</taxon>
        <taxon>Pseudomonadota</taxon>
        <taxon>Gammaproteobacteria</taxon>
        <taxon>Cellvibrionales</taxon>
        <taxon>Halieaceae</taxon>
        <taxon>Candidatus Litorirhabdus</taxon>
    </lineage>
</organism>
<dbReference type="Pfam" id="PF02563">
    <property type="entry name" value="Poly_export"/>
    <property type="match status" value="1"/>
</dbReference>
<evidence type="ECO:0000256" key="7">
    <source>
        <dbReference type="ARBA" id="ARBA00022729"/>
    </source>
</evidence>
<keyword evidence="10" id="KW-0626">Porin</keyword>
<dbReference type="EMBL" id="SHNN01000002">
    <property type="protein sequence ID" value="MCX2980979.1"/>
    <property type="molecule type" value="Genomic_DNA"/>
</dbReference>
<evidence type="ECO:0000256" key="1">
    <source>
        <dbReference type="ARBA" id="ARBA00004571"/>
    </source>
</evidence>
<dbReference type="Proteomes" id="UP001143362">
    <property type="component" value="Unassembled WGS sequence"/>
</dbReference>
<dbReference type="Gene3D" id="3.30.1950.10">
    <property type="entry name" value="wza like domain"/>
    <property type="match status" value="1"/>
</dbReference>
<evidence type="ECO:0000256" key="12">
    <source>
        <dbReference type="ARBA" id="ARBA00023139"/>
    </source>
</evidence>
<evidence type="ECO:0000256" key="2">
    <source>
        <dbReference type="ARBA" id="ARBA00009450"/>
    </source>
</evidence>
<evidence type="ECO:0000256" key="5">
    <source>
        <dbReference type="ARBA" id="ARBA00022597"/>
    </source>
</evidence>
<evidence type="ECO:0000259" key="17">
    <source>
        <dbReference type="Pfam" id="PF22461"/>
    </source>
</evidence>
<keyword evidence="6" id="KW-0812">Transmembrane</keyword>
<evidence type="ECO:0000256" key="6">
    <source>
        <dbReference type="ARBA" id="ARBA00022692"/>
    </source>
</evidence>
<dbReference type="RefSeq" id="WP_279244994.1">
    <property type="nucleotide sequence ID" value="NZ_SHNN01000002.1"/>
</dbReference>
<keyword evidence="12" id="KW-0564">Palmitate</keyword>
<feature type="domain" description="SLBB" evidence="17">
    <location>
        <begin position="104"/>
        <end position="184"/>
    </location>
</feature>
<keyword evidence="14" id="KW-0449">Lipoprotein</keyword>
<protein>
    <submittedName>
        <fullName evidence="18">Polysaccharide export protein</fullName>
    </submittedName>
</protein>
<keyword evidence="13" id="KW-0998">Cell outer membrane</keyword>
<name>A0ABT3TFE8_9GAMM</name>
<dbReference type="PANTHER" id="PTHR33619:SF3">
    <property type="entry name" value="POLYSACCHARIDE EXPORT PROTEIN GFCE-RELATED"/>
    <property type="match status" value="1"/>
</dbReference>
<dbReference type="Pfam" id="PF22461">
    <property type="entry name" value="SLBB_2"/>
    <property type="match status" value="1"/>
</dbReference>
<evidence type="ECO:0000256" key="9">
    <source>
        <dbReference type="ARBA" id="ARBA00023065"/>
    </source>
</evidence>
<dbReference type="Gene3D" id="3.10.560.10">
    <property type="entry name" value="Outer membrane lipoprotein wza domain like"/>
    <property type="match status" value="1"/>
</dbReference>
<evidence type="ECO:0000256" key="15">
    <source>
        <dbReference type="SAM" id="SignalP"/>
    </source>
</evidence>
<evidence type="ECO:0000256" key="13">
    <source>
        <dbReference type="ARBA" id="ARBA00023237"/>
    </source>
</evidence>
<evidence type="ECO:0000313" key="19">
    <source>
        <dbReference type="Proteomes" id="UP001143362"/>
    </source>
</evidence>
<sequence>MLMKALLMVCTLLVGNAAIAAETGDYPINPGDTLEVLVWNEEALTRQVTVRPDGFISIPLAGEFRAGGQTASALADAVAEGLSNFLNDKPVVTVSTLAISGNVVYVLGKVNRPGAFPIAMPVDVTQALAWAGGLNAFADEKDIQVLRRDQAGTQRAISFNYAGVKRGKDLDSNILLRSGDVVVVP</sequence>
<evidence type="ECO:0000313" key="18">
    <source>
        <dbReference type="EMBL" id="MCX2980979.1"/>
    </source>
</evidence>
<dbReference type="InterPro" id="IPR054765">
    <property type="entry name" value="SLBB_dom"/>
</dbReference>
<feature type="domain" description="Polysaccharide export protein N-terminal" evidence="16">
    <location>
        <begin position="21"/>
        <end position="95"/>
    </location>
</feature>
<reference evidence="18" key="1">
    <citation type="submission" date="2019-02" db="EMBL/GenBank/DDBJ databases">
        <authorList>
            <person name="Li S.-H."/>
        </authorList>
    </citation>
    <scope>NUCLEOTIDE SEQUENCE</scope>
    <source>
        <strain evidence="18">IMCC14734</strain>
    </source>
</reference>
<keyword evidence="7 15" id="KW-0732">Signal</keyword>
<feature type="chain" id="PRO_5045563670" evidence="15">
    <location>
        <begin position="21"/>
        <end position="185"/>
    </location>
</feature>
<keyword evidence="11" id="KW-0472">Membrane</keyword>
<keyword evidence="3" id="KW-0813">Transport</keyword>
<dbReference type="InterPro" id="IPR003715">
    <property type="entry name" value="Poly_export_N"/>
</dbReference>
<comment type="caution">
    <text evidence="18">The sequence shown here is derived from an EMBL/GenBank/DDBJ whole genome shotgun (WGS) entry which is preliminary data.</text>
</comment>
<keyword evidence="9" id="KW-0406">Ion transport</keyword>
<gene>
    <name evidence="18" type="ORF">EYC98_08895</name>
</gene>
<evidence type="ECO:0000256" key="10">
    <source>
        <dbReference type="ARBA" id="ARBA00023114"/>
    </source>
</evidence>
<proteinExistence type="inferred from homology"/>
<comment type="subcellular location">
    <subcellularLocation>
        <location evidence="1">Cell outer membrane</location>
        <topology evidence="1">Multi-pass membrane protein</topology>
    </subcellularLocation>
</comment>
<evidence type="ECO:0000256" key="3">
    <source>
        <dbReference type="ARBA" id="ARBA00022448"/>
    </source>
</evidence>
<dbReference type="InterPro" id="IPR049712">
    <property type="entry name" value="Poly_export"/>
</dbReference>
<evidence type="ECO:0000256" key="4">
    <source>
        <dbReference type="ARBA" id="ARBA00022452"/>
    </source>
</evidence>
<evidence type="ECO:0000256" key="8">
    <source>
        <dbReference type="ARBA" id="ARBA00023047"/>
    </source>
</evidence>